<evidence type="ECO:0000256" key="7">
    <source>
        <dbReference type="ARBA" id="ARBA00023224"/>
    </source>
</evidence>
<dbReference type="InterPro" id="IPR004089">
    <property type="entry name" value="MCPsignal_dom"/>
</dbReference>
<dbReference type="SMART" id="SM00283">
    <property type="entry name" value="MA"/>
    <property type="match status" value="1"/>
</dbReference>
<keyword evidence="6 11" id="KW-0472">Membrane</keyword>
<comment type="subcellular location">
    <subcellularLocation>
        <location evidence="1">Cell membrane</location>
        <topology evidence="1">Multi-pass membrane protein</topology>
    </subcellularLocation>
</comment>
<dbReference type="PROSITE" id="PS50885">
    <property type="entry name" value="HAMP"/>
    <property type="match status" value="1"/>
</dbReference>
<sequence length="712" mass="76110">MKRISVKLPTIIAGLILLTALSAGGILSFELWVTQKTEVQNKLLALTDARKESIQSYLTSIEEDLIIEADSGFTRDALNAFSRSWEQLDGNPMATLQNLYITENNHPLGEKHLLTDAGDGSDWSQAHRTYHPHFREFLELKGYYDIFLIRADGELVYSVFKEADFATNLKTGEWAETDLGRVFRDTLALNSPKDIAFTDFSPYAPSADAPASFIAHQVRSEAGELLGVLAFQMPISRINSIMNASVGMGESGETYIVGEDGLMRSDSRFSEESTILKTRVNEDATRDALAGNSGIHEIVDYRGVPVISAYMPIQFNGVDWIVLGEIDTAEAFAPVYRALMIAAVIVGLLAVLGIAASILFARSVTQPIKKIVGNLGTLADGKLDTEVFGTDRPDEIGDIAKATEVFKKNMIRAKELEAQAEQAKVQAAAEKREQMNKLADAFQDNVGTIVKVVASAATELEATAQGLTAIMEQTNAQATSVSNASGLASTNVETVASACEEMAASIREISAQVQNATNITTRATETASSTRETANGLAGAVREISSVVELIQDIAEQTNLLALNATIEAARAGDAGKGFVVVAQEVKNLANQTARATENITAQIEKVQGITNTMVTAVDEISDVIENNKQSSTVISAAVEQQDAATNEISHNIALAANGTQEVTNAIGDVTKAANEGSHSATQVLASAQELSKSAARLGKEVDSFIATVRAA</sequence>
<evidence type="ECO:0000256" key="1">
    <source>
        <dbReference type="ARBA" id="ARBA00004651"/>
    </source>
</evidence>
<dbReference type="Pfam" id="PF02743">
    <property type="entry name" value="dCache_1"/>
    <property type="match status" value="1"/>
</dbReference>
<protein>
    <recommendedName>
        <fullName evidence="16">Chemotaxis protein</fullName>
    </recommendedName>
</protein>
<dbReference type="GO" id="GO:0007165">
    <property type="term" value="P:signal transduction"/>
    <property type="evidence" value="ECO:0007669"/>
    <property type="project" value="UniProtKB-KW"/>
</dbReference>
<name>A0A853KVM8_9PROT</name>
<feature type="domain" description="HAMP" evidence="13">
    <location>
        <begin position="362"/>
        <end position="415"/>
    </location>
</feature>
<proteinExistence type="inferred from homology"/>
<dbReference type="EMBL" id="JPVZ01000013">
    <property type="protein sequence ID" value="OAZ07896.1"/>
    <property type="molecule type" value="Genomic_DNA"/>
</dbReference>
<gene>
    <name evidence="14" type="ORF">TH4_20080</name>
</gene>
<dbReference type="AlphaFoldDB" id="A0A853KVM8"/>
<evidence type="ECO:0000259" key="13">
    <source>
        <dbReference type="PROSITE" id="PS50885"/>
    </source>
</evidence>
<dbReference type="Proteomes" id="UP000094009">
    <property type="component" value="Unassembled WGS sequence"/>
</dbReference>
<dbReference type="PANTHER" id="PTHR32089:SF112">
    <property type="entry name" value="LYSOZYME-LIKE PROTEIN-RELATED"/>
    <property type="match status" value="1"/>
</dbReference>
<evidence type="ECO:0000256" key="10">
    <source>
        <dbReference type="SAM" id="Coils"/>
    </source>
</evidence>
<dbReference type="Pfam" id="PF00015">
    <property type="entry name" value="MCPsignal"/>
    <property type="match status" value="1"/>
</dbReference>
<feature type="transmembrane region" description="Helical" evidence="11">
    <location>
        <begin position="338"/>
        <end position="361"/>
    </location>
</feature>
<accession>A0A853KVM8</accession>
<dbReference type="SUPFAM" id="SSF58104">
    <property type="entry name" value="Methyl-accepting chemotaxis protein (MCP) signaling domain"/>
    <property type="match status" value="1"/>
</dbReference>
<organism evidence="14 15">
    <name type="scientific">Thalassospira tepidiphila MCCC 1A03514</name>
    <dbReference type="NCBI Taxonomy" id="1177930"/>
    <lineage>
        <taxon>Bacteria</taxon>
        <taxon>Pseudomonadati</taxon>
        <taxon>Pseudomonadota</taxon>
        <taxon>Alphaproteobacteria</taxon>
        <taxon>Rhodospirillales</taxon>
        <taxon>Thalassospiraceae</taxon>
        <taxon>Thalassospira</taxon>
    </lineage>
</organism>
<keyword evidence="7 9" id="KW-0807">Transducer</keyword>
<keyword evidence="3" id="KW-0145">Chemotaxis</keyword>
<feature type="domain" description="Methyl-accepting transducer" evidence="12">
    <location>
        <begin position="463"/>
        <end position="692"/>
    </location>
</feature>
<evidence type="ECO:0008006" key="16">
    <source>
        <dbReference type="Google" id="ProtNLM"/>
    </source>
</evidence>
<dbReference type="CDD" id="cd18774">
    <property type="entry name" value="PDC2_HK_sensor"/>
    <property type="match status" value="1"/>
</dbReference>
<dbReference type="InterPro" id="IPR033479">
    <property type="entry name" value="dCache_1"/>
</dbReference>
<evidence type="ECO:0000313" key="15">
    <source>
        <dbReference type="Proteomes" id="UP000094009"/>
    </source>
</evidence>
<keyword evidence="5 11" id="KW-1133">Transmembrane helix</keyword>
<evidence type="ECO:0000256" key="9">
    <source>
        <dbReference type="PROSITE-ProRule" id="PRU00284"/>
    </source>
</evidence>
<dbReference type="PROSITE" id="PS50111">
    <property type="entry name" value="CHEMOTAXIS_TRANSDUC_2"/>
    <property type="match status" value="1"/>
</dbReference>
<dbReference type="PANTHER" id="PTHR32089">
    <property type="entry name" value="METHYL-ACCEPTING CHEMOTAXIS PROTEIN MCPB"/>
    <property type="match status" value="1"/>
</dbReference>
<dbReference type="Gene3D" id="3.30.450.20">
    <property type="entry name" value="PAS domain"/>
    <property type="match status" value="1"/>
</dbReference>
<comment type="similarity">
    <text evidence="8">Belongs to the methyl-accepting chemotaxis (MCP) protein family.</text>
</comment>
<dbReference type="Gene3D" id="1.10.287.950">
    <property type="entry name" value="Methyl-accepting chemotaxis protein"/>
    <property type="match status" value="1"/>
</dbReference>
<evidence type="ECO:0000259" key="12">
    <source>
        <dbReference type="PROSITE" id="PS50111"/>
    </source>
</evidence>
<dbReference type="InterPro" id="IPR003660">
    <property type="entry name" value="HAMP_dom"/>
</dbReference>
<dbReference type="Gene3D" id="1.10.8.500">
    <property type="entry name" value="HAMP domain in histidine kinase"/>
    <property type="match status" value="1"/>
</dbReference>
<evidence type="ECO:0000256" key="11">
    <source>
        <dbReference type="SAM" id="Phobius"/>
    </source>
</evidence>
<feature type="coiled-coil region" evidence="10">
    <location>
        <begin position="406"/>
        <end position="477"/>
    </location>
</feature>
<comment type="caution">
    <text evidence="14">The sequence shown here is derived from an EMBL/GenBank/DDBJ whole genome shotgun (WGS) entry which is preliminary data.</text>
</comment>
<evidence type="ECO:0000256" key="4">
    <source>
        <dbReference type="ARBA" id="ARBA00022692"/>
    </source>
</evidence>
<keyword evidence="4 11" id="KW-0812">Transmembrane</keyword>
<reference evidence="14 15" key="1">
    <citation type="submission" date="2014-07" db="EMBL/GenBank/DDBJ databases">
        <title>Draft genome sequence of Thalassospira tepidiphila 1-1B.</title>
        <authorList>
            <person name="Lai Q."/>
            <person name="Shao Z."/>
        </authorList>
    </citation>
    <scope>NUCLEOTIDE SEQUENCE [LARGE SCALE GENOMIC DNA]</scope>
    <source>
        <strain evidence="14 15">MCCC 1A03514</strain>
    </source>
</reference>
<dbReference type="GO" id="GO:0006935">
    <property type="term" value="P:chemotaxis"/>
    <property type="evidence" value="ECO:0007669"/>
    <property type="project" value="UniProtKB-KW"/>
</dbReference>
<evidence type="ECO:0000256" key="8">
    <source>
        <dbReference type="ARBA" id="ARBA00029447"/>
    </source>
</evidence>
<keyword evidence="2" id="KW-1003">Cell membrane</keyword>
<keyword evidence="10" id="KW-0175">Coiled coil</keyword>
<dbReference type="RefSeq" id="WP_064782425.1">
    <property type="nucleotide sequence ID" value="NZ_JPVZ01000013.1"/>
</dbReference>
<evidence type="ECO:0000256" key="3">
    <source>
        <dbReference type="ARBA" id="ARBA00022500"/>
    </source>
</evidence>
<evidence type="ECO:0000313" key="14">
    <source>
        <dbReference type="EMBL" id="OAZ07896.1"/>
    </source>
</evidence>
<evidence type="ECO:0000256" key="5">
    <source>
        <dbReference type="ARBA" id="ARBA00022989"/>
    </source>
</evidence>
<evidence type="ECO:0000256" key="2">
    <source>
        <dbReference type="ARBA" id="ARBA00022475"/>
    </source>
</evidence>
<dbReference type="GO" id="GO:0005886">
    <property type="term" value="C:plasma membrane"/>
    <property type="evidence" value="ECO:0007669"/>
    <property type="project" value="UniProtKB-SubCell"/>
</dbReference>
<evidence type="ECO:0000256" key="6">
    <source>
        <dbReference type="ARBA" id="ARBA00023136"/>
    </source>
</evidence>
<dbReference type="Pfam" id="PF00672">
    <property type="entry name" value="HAMP"/>
    <property type="match status" value="1"/>
</dbReference>